<evidence type="ECO:0000313" key="7">
    <source>
        <dbReference type="Proteomes" id="UP000238701"/>
    </source>
</evidence>
<evidence type="ECO:0000256" key="2">
    <source>
        <dbReference type="ARBA" id="ARBA00022692"/>
    </source>
</evidence>
<evidence type="ECO:0000256" key="1">
    <source>
        <dbReference type="ARBA" id="ARBA00004141"/>
    </source>
</evidence>
<name>A0A2U3LA16_9BACT</name>
<comment type="subcellular location">
    <subcellularLocation>
        <location evidence="1">Membrane</location>
        <topology evidence="1">Multi-pass membrane protein</topology>
    </subcellularLocation>
</comment>
<feature type="transmembrane region" description="Helical" evidence="5">
    <location>
        <begin position="52"/>
        <end position="76"/>
    </location>
</feature>
<evidence type="ECO:0000256" key="3">
    <source>
        <dbReference type="ARBA" id="ARBA00022989"/>
    </source>
</evidence>
<dbReference type="GO" id="GO:0005886">
    <property type="term" value="C:plasma membrane"/>
    <property type="evidence" value="ECO:0007669"/>
    <property type="project" value="TreeGrafter"/>
</dbReference>
<organism evidence="6 7">
    <name type="scientific">Candidatus Sulfotelmatobacter kueseliae</name>
    <dbReference type="NCBI Taxonomy" id="2042962"/>
    <lineage>
        <taxon>Bacteria</taxon>
        <taxon>Pseudomonadati</taxon>
        <taxon>Acidobacteriota</taxon>
        <taxon>Terriglobia</taxon>
        <taxon>Terriglobales</taxon>
        <taxon>Candidatus Korobacteraceae</taxon>
        <taxon>Candidatus Sulfotelmatobacter</taxon>
    </lineage>
</organism>
<dbReference type="OrthoDB" id="9792760at2"/>
<proteinExistence type="predicted"/>
<feature type="transmembrane region" description="Helical" evidence="5">
    <location>
        <begin position="82"/>
        <end position="100"/>
    </location>
</feature>
<dbReference type="InterPro" id="IPR051907">
    <property type="entry name" value="DoxX-like_oxidoreductase"/>
</dbReference>
<evidence type="ECO:0000313" key="6">
    <source>
        <dbReference type="EMBL" id="SPF48716.1"/>
    </source>
</evidence>
<keyword evidence="2 5" id="KW-0812">Transmembrane</keyword>
<dbReference type="PANTHER" id="PTHR33452:SF1">
    <property type="entry name" value="INNER MEMBRANE PROTEIN YPHA-RELATED"/>
    <property type="match status" value="1"/>
</dbReference>
<dbReference type="Pfam" id="PF02077">
    <property type="entry name" value="SURF4"/>
    <property type="match status" value="1"/>
</dbReference>
<dbReference type="AlphaFoldDB" id="A0A2U3LA16"/>
<dbReference type="PANTHER" id="PTHR33452">
    <property type="entry name" value="OXIDOREDUCTASE CATD-RELATED"/>
    <property type="match status" value="1"/>
</dbReference>
<dbReference type="EMBL" id="OMOD01000186">
    <property type="protein sequence ID" value="SPF48716.1"/>
    <property type="molecule type" value="Genomic_DNA"/>
</dbReference>
<feature type="transmembrane region" description="Helical" evidence="5">
    <location>
        <begin position="20"/>
        <end position="40"/>
    </location>
</feature>
<keyword evidence="4 5" id="KW-0472">Membrane</keyword>
<sequence>MATLAQPLTQSKSSTSAGPVALVGRLLFTLIFLMAGLTHFSSQTIGFAASQGVPFASIVVPLAGAMAFLGGLSILLGYRAKLGAWLIVLFLVGVTPMHRFWGIADPMMRQMQMVMFMKNLAMLGGALLISQLGAGPWSLDSRKG</sequence>
<evidence type="ECO:0000256" key="5">
    <source>
        <dbReference type="SAM" id="Phobius"/>
    </source>
</evidence>
<accession>A0A2U3LA16</accession>
<evidence type="ECO:0000256" key="4">
    <source>
        <dbReference type="ARBA" id="ARBA00023136"/>
    </source>
</evidence>
<protein>
    <submittedName>
        <fullName evidence="6">DoxX family protein</fullName>
    </submittedName>
</protein>
<gene>
    <name evidence="6" type="ORF">SBA1_880003</name>
</gene>
<dbReference type="InterPro" id="IPR002995">
    <property type="entry name" value="Surf4"/>
</dbReference>
<feature type="transmembrane region" description="Helical" evidence="5">
    <location>
        <begin position="120"/>
        <end position="139"/>
    </location>
</feature>
<dbReference type="Proteomes" id="UP000238701">
    <property type="component" value="Unassembled WGS sequence"/>
</dbReference>
<keyword evidence="3 5" id="KW-1133">Transmembrane helix</keyword>
<reference evidence="7" key="1">
    <citation type="submission" date="2018-02" db="EMBL/GenBank/DDBJ databases">
        <authorList>
            <person name="Hausmann B."/>
        </authorList>
    </citation>
    <scope>NUCLEOTIDE SEQUENCE [LARGE SCALE GENOMIC DNA]</scope>
    <source>
        <strain evidence="7">Peat soil MAG SbA1</strain>
    </source>
</reference>